<evidence type="ECO:0000313" key="2">
    <source>
        <dbReference type="EMBL" id="MDC6409361.1"/>
    </source>
</evidence>
<dbReference type="SUPFAM" id="SSF82657">
    <property type="entry name" value="BolA-like"/>
    <property type="match status" value="1"/>
</dbReference>
<sequence length="106" mass="11568">MDACVRLRNYLWGGGTVNRVERIQIALGDAFAPSRLEVKDESDRHIGHPGARDGRGHFSVLIVTPMFAGKTLLARHRAVYAALGSMMKTDIHALSIQALVDEGEGQ</sequence>
<dbReference type="InterPro" id="IPR036065">
    <property type="entry name" value="BolA-like_sf"/>
</dbReference>
<dbReference type="GO" id="GO:0016226">
    <property type="term" value="P:iron-sulfur cluster assembly"/>
    <property type="evidence" value="ECO:0007669"/>
    <property type="project" value="TreeGrafter"/>
</dbReference>
<evidence type="ECO:0000313" key="3">
    <source>
        <dbReference type="Proteomes" id="UP001220702"/>
    </source>
</evidence>
<dbReference type="Pfam" id="PF01722">
    <property type="entry name" value="BolA"/>
    <property type="match status" value="1"/>
</dbReference>
<dbReference type="EMBL" id="JAJKGN010000002">
    <property type="protein sequence ID" value="MDC6409361.1"/>
    <property type="molecule type" value="Genomic_DNA"/>
</dbReference>
<dbReference type="Gene3D" id="3.30.300.90">
    <property type="entry name" value="BolA-like"/>
    <property type="match status" value="1"/>
</dbReference>
<comment type="caution">
    <text evidence="2">The sequence shown here is derived from an EMBL/GenBank/DDBJ whole genome shotgun (WGS) entry which is preliminary data.</text>
</comment>
<organism evidence="2 3">
    <name type="scientific">Xylella fastidiosa subsp. multiplex</name>
    <dbReference type="NCBI Taxonomy" id="644357"/>
    <lineage>
        <taxon>Bacteria</taxon>
        <taxon>Pseudomonadati</taxon>
        <taxon>Pseudomonadota</taxon>
        <taxon>Gammaproteobacteria</taxon>
        <taxon>Lysobacterales</taxon>
        <taxon>Lysobacteraceae</taxon>
        <taxon>Xylella</taxon>
    </lineage>
</organism>
<dbReference type="RefSeq" id="WP_012337996.1">
    <property type="nucleotide sequence ID" value="NZ_CP047134.1"/>
</dbReference>
<protein>
    <submittedName>
        <fullName evidence="2">BolA family transcriptional regulator</fullName>
    </submittedName>
</protein>
<dbReference type="Proteomes" id="UP001220702">
    <property type="component" value="Unassembled WGS sequence"/>
</dbReference>
<name>A0AAW6HX38_XYLFS</name>
<proteinExistence type="inferred from homology"/>
<gene>
    <name evidence="2" type="ORF">LOK82_12365</name>
</gene>
<reference evidence="2" key="2">
    <citation type="journal article" date="2023" name="Commun. Biol.">
        <title>Suspicions of two bridgehead invasions of Xylella fastidiosa subsp. multiplex in France.</title>
        <authorList>
            <person name="Dupas E."/>
            <person name="Durand K."/>
            <person name="Rieux A."/>
            <person name="Briand M."/>
            <person name="Pruvost O."/>
            <person name="Cunty A."/>
            <person name="Denance N."/>
            <person name="Donnadieu C."/>
            <person name="Legendre B."/>
            <person name="Lopez-Roques C."/>
            <person name="Cesbron S."/>
            <person name="Ravigne V."/>
            <person name="Jacques M.A."/>
        </authorList>
    </citation>
    <scope>NUCLEOTIDE SEQUENCE</scope>
    <source>
        <strain evidence="2">CFBP8070</strain>
    </source>
</reference>
<comment type="similarity">
    <text evidence="1">Belongs to the BolA/IbaG family.</text>
</comment>
<dbReference type="PANTHER" id="PTHR46230">
    <property type="match status" value="1"/>
</dbReference>
<dbReference type="PANTHER" id="PTHR46230:SF7">
    <property type="entry name" value="BOLA-LIKE PROTEIN 1"/>
    <property type="match status" value="1"/>
</dbReference>
<accession>A0AAW6HX38</accession>
<evidence type="ECO:0000256" key="1">
    <source>
        <dbReference type="RuleBase" id="RU003860"/>
    </source>
</evidence>
<dbReference type="AlphaFoldDB" id="A0AAW6HX38"/>
<reference evidence="2" key="1">
    <citation type="submission" date="2021-11" db="EMBL/GenBank/DDBJ databases">
        <authorList>
            <person name="Denance N."/>
            <person name="Briand M."/>
            <person name="Dupas E."/>
            <person name="Durand K."/>
            <person name="Legendre B."/>
            <person name="Cunty A."/>
            <person name="Donnadieu C."/>
            <person name="Lopez Roques C."/>
            <person name="Cesbron S."/>
            <person name="Jacques M.A."/>
        </authorList>
    </citation>
    <scope>NUCLEOTIDE SEQUENCE</scope>
    <source>
        <strain evidence="2">CFBP8070</strain>
    </source>
</reference>
<dbReference type="InterPro" id="IPR002634">
    <property type="entry name" value="BolA"/>
</dbReference>